<dbReference type="KEGG" id="bhc:JFL75_20010"/>
<dbReference type="Gene3D" id="1.10.220.30">
    <property type="match status" value="1"/>
</dbReference>
<sequence length="92" mass="10349">MGKAANQTISSIEDIGRIDKNELKKIMRSFTVHEIAKAAKAVSPSTFIILLELCGADDFRCIINRIRNTRLSEIEEIHSRIVDAVNMHITPE</sequence>
<name>A0A7T8B921_9SPIR</name>
<gene>
    <name evidence="1" type="ORF">JFL75_20010</name>
</gene>
<evidence type="ECO:0000313" key="2">
    <source>
        <dbReference type="Proteomes" id="UP000595917"/>
    </source>
</evidence>
<dbReference type="EMBL" id="CP067089">
    <property type="protein sequence ID" value="QQO09184.1"/>
    <property type="molecule type" value="Genomic_DNA"/>
</dbReference>
<organism evidence="1 2">
    <name type="scientific">Breznakiella homolactica</name>
    <dbReference type="NCBI Taxonomy" id="2798577"/>
    <lineage>
        <taxon>Bacteria</taxon>
        <taxon>Pseudomonadati</taxon>
        <taxon>Spirochaetota</taxon>
        <taxon>Spirochaetia</taxon>
        <taxon>Spirochaetales</taxon>
        <taxon>Breznakiellaceae</taxon>
        <taxon>Breznakiella</taxon>
    </lineage>
</organism>
<dbReference type="Proteomes" id="UP000595917">
    <property type="component" value="Chromosome"/>
</dbReference>
<reference evidence="1" key="1">
    <citation type="submission" date="2021-01" db="EMBL/GenBank/DDBJ databases">
        <title>Description of Breznakiella homolactica.</title>
        <authorList>
            <person name="Song Y."/>
            <person name="Brune A."/>
        </authorList>
    </citation>
    <scope>NUCLEOTIDE SEQUENCE</scope>
    <source>
        <strain evidence="1">RmG30</strain>
    </source>
</reference>
<evidence type="ECO:0000313" key="1">
    <source>
        <dbReference type="EMBL" id="QQO09184.1"/>
    </source>
</evidence>
<proteinExistence type="predicted"/>
<keyword evidence="2" id="KW-1185">Reference proteome</keyword>
<accession>A0A7T8B921</accession>
<protein>
    <submittedName>
        <fullName evidence="1">Uncharacterized protein</fullName>
    </submittedName>
</protein>
<dbReference type="RefSeq" id="WP_215626490.1">
    <property type="nucleotide sequence ID" value="NZ_CP067089.2"/>
</dbReference>
<dbReference type="AlphaFoldDB" id="A0A7T8B921"/>